<evidence type="ECO:0000256" key="2">
    <source>
        <dbReference type="SAM" id="MobiDB-lite"/>
    </source>
</evidence>
<dbReference type="SUPFAM" id="SSF53098">
    <property type="entry name" value="Ribonuclease H-like"/>
    <property type="match status" value="1"/>
</dbReference>
<evidence type="ECO:0000256" key="1">
    <source>
        <dbReference type="SAM" id="Coils"/>
    </source>
</evidence>
<keyword evidence="1" id="KW-0175">Coiled coil</keyword>
<feature type="compositionally biased region" description="Low complexity" evidence="2">
    <location>
        <begin position="699"/>
        <end position="709"/>
    </location>
</feature>
<evidence type="ECO:0000313" key="4">
    <source>
        <dbReference type="WBParaSite" id="maker-uti_cns_0007805-snap-gene-0.3-mRNA-1"/>
    </source>
</evidence>
<dbReference type="GO" id="GO:0003676">
    <property type="term" value="F:nucleic acid binding"/>
    <property type="evidence" value="ECO:0007669"/>
    <property type="project" value="InterPro"/>
</dbReference>
<feature type="compositionally biased region" description="Low complexity" evidence="2">
    <location>
        <begin position="950"/>
        <end position="959"/>
    </location>
</feature>
<dbReference type="InterPro" id="IPR036691">
    <property type="entry name" value="Endo/exonu/phosph_ase_sf"/>
</dbReference>
<dbReference type="Gene3D" id="3.60.10.10">
    <property type="entry name" value="Endonuclease/exonuclease/phosphatase"/>
    <property type="match status" value="1"/>
</dbReference>
<protein>
    <submittedName>
        <fullName evidence="4">RNase H domain-containing protein</fullName>
    </submittedName>
</protein>
<dbReference type="InterPro" id="IPR012337">
    <property type="entry name" value="RNaseH-like_sf"/>
</dbReference>
<feature type="region of interest" description="Disordered" evidence="2">
    <location>
        <begin position="937"/>
        <end position="985"/>
    </location>
</feature>
<feature type="compositionally biased region" description="Acidic residues" evidence="2">
    <location>
        <begin position="1158"/>
        <end position="1167"/>
    </location>
</feature>
<feature type="region of interest" description="Disordered" evidence="2">
    <location>
        <begin position="746"/>
        <end position="812"/>
    </location>
</feature>
<dbReference type="CDD" id="cd09276">
    <property type="entry name" value="Rnase_HI_RT_non_LTR"/>
    <property type="match status" value="1"/>
</dbReference>
<dbReference type="Proteomes" id="UP000095280">
    <property type="component" value="Unplaced"/>
</dbReference>
<evidence type="ECO:0000313" key="3">
    <source>
        <dbReference type="Proteomes" id="UP000095280"/>
    </source>
</evidence>
<feature type="region of interest" description="Disordered" evidence="2">
    <location>
        <begin position="1153"/>
        <end position="1196"/>
    </location>
</feature>
<sequence>WEDALKKDDFAAYIGAWKIVFHLLLRRRPAGDRRRGTFANKEVDIYLIQEPYTRKGKPTCLPPGYQVLYLCANDTPRAIALVKNDLPATIMPMFCSKDMCTFSVFDLTFVSAYLDIQEDYSISSVGARHENRDRLNLKKADWTGFRRDLLKLLTEANLPDSSEDLPGIEHRCNSLVEILNTAIRANAPKLFCRKKYSPWWSQELTRMKKNTRRLQRLANGSNTPEDWENYHSALRMYKSAIRRAKKTTWKAYCAGLEGQHPTARLVRTLRHDTLAQCNSLLHLDGNYTTSAEGSLNLLFSTCFPQVDEPEYVVDDHRPCDHKLFQQRGFKTAIPGRDNIPLDVGVNRRSQGIHCFTDGSLFNGRAGAGIAIFHEGKMLLQESLHLGENTSVFQAEICAIEQCAQQLFQANINNFDINFYTDSQAAIKALTTENISAATLHWNSCTEYRQSRSAMPNLNRKVSDYLISLNRTDLREMCMVLTGHGFFQRHISLQTGCPPTCPFCGIGEETAEHHVTFCPYFNKARHKYLGHPQRMDELTTADNIRDLRAFVRDSGRMRQWLPNESKPGNQQPHRTVTFSNPVVGTNRRATCMRTLSVCSFRCLLLSLASDSHMQPAVLTVGHAMLQCRSMPLRWARIIWPMDSSAAAANRRKAQAPKRLMPQSWAGQQQPQQRRQIRSGSISEEEGSSSTPTEAADEMQRQSNSDRQSSRMSLKDYFAGVQAIAQQATAAATAAAAAPLDLTKTSTISANGGSDGGGSSGNLPASLPPLGPTVFLPFPLGGAPHQSPRPQSSSSPSSSTSGIGGAANGSQAPRTLEKCAEAALEETAGLASAVSRMLRGLQQPSLSEVQKARGFIDGAQQQLAEAQQVLAEYERLLQTLQAAQQQRQLQMQEMAVAAAAAATAGVSAVPISGHQQQPPLPLTSLSNQSRHRLMNPTYQQQHQLEPHHQQHHQQQQQQQQQSAAAKKPRKDPRCQDGPEKDWVDPSFVPTVSEDGKFVILSDAHPAVSMTLADYQESISRASGSATRHLRILMKHFFSQGTLAKSSLTGNGQYKEVLDENLTMGIRDYIQHRYPKLKSAKINLCCTDVCVQARRVIEKQARGTSGGGVVVGVTSLGRPRSNDAAAVAASAKVQRSMSPSTESAAGAAAVANYRDSSSMDYGEDQAEDGSEASSHDLTPDLNPSSLNLHRLHPIDSPID</sequence>
<feature type="compositionally biased region" description="Low complexity" evidence="2">
    <location>
        <begin position="665"/>
        <end position="680"/>
    </location>
</feature>
<organism evidence="3 4">
    <name type="scientific">Macrostomum lignano</name>
    <dbReference type="NCBI Taxonomy" id="282301"/>
    <lineage>
        <taxon>Eukaryota</taxon>
        <taxon>Metazoa</taxon>
        <taxon>Spiralia</taxon>
        <taxon>Lophotrochozoa</taxon>
        <taxon>Platyhelminthes</taxon>
        <taxon>Rhabditophora</taxon>
        <taxon>Macrostomorpha</taxon>
        <taxon>Macrostomida</taxon>
        <taxon>Macrostomidae</taxon>
        <taxon>Macrostomum</taxon>
    </lineage>
</organism>
<feature type="coiled-coil region" evidence="1">
    <location>
        <begin position="854"/>
        <end position="891"/>
    </location>
</feature>
<dbReference type="Gene3D" id="3.30.420.10">
    <property type="entry name" value="Ribonuclease H-like superfamily/Ribonuclease H"/>
    <property type="match status" value="1"/>
</dbReference>
<feature type="compositionally biased region" description="Basic and acidic residues" evidence="2">
    <location>
        <begin position="969"/>
        <end position="981"/>
    </location>
</feature>
<feature type="compositionally biased region" description="Low complexity" evidence="2">
    <location>
        <begin position="786"/>
        <end position="799"/>
    </location>
</feature>
<keyword evidence="3" id="KW-1185">Reference proteome</keyword>
<dbReference type="WBParaSite" id="maker-uti_cns_0007805-snap-gene-0.3-mRNA-1">
    <property type="protein sequence ID" value="maker-uti_cns_0007805-snap-gene-0.3-mRNA-1"/>
    <property type="gene ID" value="maker-uti_cns_0007805-snap-gene-0.3"/>
</dbReference>
<reference evidence="4" key="1">
    <citation type="submission" date="2016-11" db="UniProtKB">
        <authorList>
            <consortium name="WormBaseParasite"/>
        </authorList>
    </citation>
    <scope>IDENTIFICATION</scope>
</reference>
<dbReference type="AlphaFoldDB" id="A0A1I8HSF6"/>
<proteinExistence type="predicted"/>
<accession>A0A1I8HSF6</accession>
<feature type="region of interest" description="Disordered" evidence="2">
    <location>
        <begin position="647"/>
        <end position="709"/>
    </location>
</feature>
<name>A0A1I8HSF6_9PLAT</name>
<dbReference type="InterPro" id="IPR036397">
    <property type="entry name" value="RNaseH_sf"/>
</dbReference>